<reference evidence="3" key="1">
    <citation type="journal article" date="2008" name="Nature">
        <title>The amphioxus genome and the evolution of the chordate karyotype.</title>
        <authorList>
            <consortium name="US DOE Joint Genome Institute (JGI-PGF)"/>
            <person name="Putnam N.H."/>
            <person name="Butts T."/>
            <person name="Ferrier D.E.K."/>
            <person name="Furlong R.F."/>
            <person name="Hellsten U."/>
            <person name="Kawashima T."/>
            <person name="Robinson-Rechavi M."/>
            <person name="Shoguchi E."/>
            <person name="Terry A."/>
            <person name="Yu J.-K."/>
            <person name="Benito-Gutierrez E.L."/>
            <person name="Dubchak I."/>
            <person name="Garcia-Fernandez J."/>
            <person name="Gibson-Brown J.J."/>
            <person name="Grigoriev I.V."/>
            <person name="Horton A.C."/>
            <person name="de Jong P.J."/>
            <person name="Jurka J."/>
            <person name="Kapitonov V.V."/>
            <person name="Kohara Y."/>
            <person name="Kuroki Y."/>
            <person name="Lindquist E."/>
            <person name="Lucas S."/>
            <person name="Osoegawa K."/>
            <person name="Pennacchio L.A."/>
            <person name="Salamov A.A."/>
            <person name="Satou Y."/>
            <person name="Sauka-Spengler T."/>
            <person name="Schmutz J."/>
            <person name="Shin-I T."/>
            <person name="Toyoda A."/>
            <person name="Bronner-Fraser M."/>
            <person name="Fujiyama A."/>
            <person name="Holland L.Z."/>
            <person name="Holland P.W.H."/>
            <person name="Satoh N."/>
            <person name="Rokhsar D.S."/>
        </authorList>
    </citation>
    <scope>NUCLEOTIDE SEQUENCE [LARGE SCALE GENOMIC DNA]</scope>
    <source>
        <strain evidence="3">S238N-H82</strain>
        <tissue evidence="3">Testes</tissue>
    </source>
</reference>
<sequence>MDIKSVAVRWIYHGRTRSDSTLAALLLAVLISLHVATIAGIELPEGSADLIDIFQLRGLPKGINKAIGFCENRPDGPDVAYRVSKDATLVVPTTELFPNGAEKTFPVDFSVLLTVKPSLASRSYLFTVIVENNVQFGVQLADVDWVFLYGDAEGRPGFEESPRFNYNVADGQWHRIAFSVQRNKVSMIMDCDTEKEVTMDLDRSPGQEGAISTDGMTALFRHFFRENVAFELRTTNPSTPCLSPSASSCEPPIMSEMCNCNLSKGLVQDIMIIPDPLAAYEQCIKYTPDCPKNGTSTDGFDGNSNGFDLFDKIDFDADLNRGVTTRVLQRKMIKMVSRDQEVTLAQLETLVLQAQG</sequence>
<dbReference type="eggNOG" id="KOG3544">
    <property type="taxonomic scope" value="Eukaryota"/>
</dbReference>
<evidence type="ECO:0000313" key="3">
    <source>
        <dbReference type="EMBL" id="EEN65317.1"/>
    </source>
</evidence>
<dbReference type="AlphaFoldDB" id="C3Y2Q5"/>
<proteinExistence type="predicted"/>
<keyword evidence="1" id="KW-0677">Repeat</keyword>
<dbReference type="SMART" id="SM00210">
    <property type="entry name" value="TSPN"/>
    <property type="match status" value="1"/>
</dbReference>
<dbReference type="InterPro" id="IPR013320">
    <property type="entry name" value="ConA-like_dom_sf"/>
</dbReference>
<gene>
    <name evidence="3" type="ORF">BRAFLDRAFT_86775</name>
</gene>
<dbReference type="EMBL" id="GG666482">
    <property type="protein sequence ID" value="EEN65317.1"/>
    <property type="molecule type" value="Genomic_DNA"/>
</dbReference>
<dbReference type="InterPro" id="IPR001791">
    <property type="entry name" value="Laminin_G"/>
</dbReference>
<dbReference type="InParanoid" id="C3Y2Q5"/>
<protein>
    <recommendedName>
        <fullName evidence="2">Thrombospondin-like N-terminal domain-containing protein</fullName>
    </recommendedName>
</protein>
<dbReference type="Gene3D" id="2.60.120.200">
    <property type="match status" value="1"/>
</dbReference>
<feature type="domain" description="Thrombospondin-like N-terminal" evidence="2">
    <location>
        <begin position="47"/>
        <end position="236"/>
    </location>
</feature>
<evidence type="ECO:0000259" key="2">
    <source>
        <dbReference type="SMART" id="SM00210"/>
    </source>
</evidence>
<accession>C3Y2Q5</accession>
<name>C3Y2Q5_BRAFL</name>
<evidence type="ECO:0000256" key="1">
    <source>
        <dbReference type="ARBA" id="ARBA00022737"/>
    </source>
</evidence>
<dbReference type="Pfam" id="PF02210">
    <property type="entry name" value="Laminin_G_2"/>
    <property type="match status" value="1"/>
</dbReference>
<organism>
    <name type="scientific">Branchiostoma floridae</name>
    <name type="common">Florida lancelet</name>
    <name type="synonym">Amphioxus</name>
    <dbReference type="NCBI Taxonomy" id="7739"/>
    <lineage>
        <taxon>Eukaryota</taxon>
        <taxon>Metazoa</taxon>
        <taxon>Chordata</taxon>
        <taxon>Cephalochordata</taxon>
        <taxon>Leptocardii</taxon>
        <taxon>Amphioxiformes</taxon>
        <taxon>Branchiostomatidae</taxon>
        <taxon>Branchiostoma</taxon>
    </lineage>
</organism>
<dbReference type="InterPro" id="IPR048287">
    <property type="entry name" value="TSPN-like_N"/>
</dbReference>
<dbReference type="SUPFAM" id="SSF49899">
    <property type="entry name" value="Concanavalin A-like lectins/glucanases"/>
    <property type="match status" value="1"/>
</dbReference>